<organism evidence="1 2">
    <name type="scientific">Fimbriiglobus ruber</name>
    <dbReference type="NCBI Taxonomy" id="1908690"/>
    <lineage>
        <taxon>Bacteria</taxon>
        <taxon>Pseudomonadati</taxon>
        <taxon>Planctomycetota</taxon>
        <taxon>Planctomycetia</taxon>
        <taxon>Gemmatales</taxon>
        <taxon>Gemmataceae</taxon>
        <taxon>Fimbriiglobus</taxon>
    </lineage>
</organism>
<reference evidence="2" key="1">
    <citation type="submission" date="2017-06" db="EMBL/GenBank/DDBJ databases">
        <title>Genome analysis of Fimbriiglobus ruber SP5, the first member of the order Planctomycetales with confirmed chitinolytic capability.</title>
        <authorList>
            <person name="Ravin N.V."/>
            <person name="Rakitin A.L."/>
            <person name="Ivanova A.A."/>
            <person name="Beletsky A.V."/>
            <person name="Kulichevskaya I.S."/>
            <person name="Mardanov A.V."/>
            <person name="Dedysh S.N."/>
        </authorList>
    </citation>
    <scope>NUCLEOTIDE SEQUENCE [LARGE SCALE GENOMIC DNA]</scope>
    <source>
        <strain evidence="2">SP5</strain>
    </source>
</reference>
<evidence type="ECO:0000313" key="1">
    <source>
        <dbReference type="EMBL" id="OWK39851.1"/>
    </source>
</evidence>
<dbReference type="AlphaFoldDB" id="A0A225DE82"/>
<dbReference type="EMBL" id="NIDE01000009">
    <property type="protein sequence ID" value="OWK39851.1"/>
    <property type="molecule type" value="Genomic_DNA"/>
</dbReference>
<evidence type="ECO:0000313" key="2">
    <source>
        <dbReference type="Proteomes" id="UP000214646"/>
    </source>
</evidence>
<comment type="caution">
    <text evidence="1">The sequence shown here is derived from an EMBL/GenBank/DDBJ whole genome shotgun (WGS) entry which is preliminary data.</text>
</comment>
<proteinExistence type="predicted"/>
<sequence length="37" mass="4269">MIALRCGGWDDRDLNADEIYDDPADLAKYIDRSLLVR</sequence>
<keyword evidence="2" id="KW-1185">Reference proteome</keyword>
<name>A0A225DE82_9BACT</name>
<dbReference type="Proteomes" id="UP000214646">
    <property type="component" value="Unassembled WGS sequence"/>
</dbReference>
<accession>A0A225DE82</accession>
<protein>
    <submittedName>
        <fullName evidence="1">Uncharacterized protein</fullName>
    </submittedName>
</protein>
<gene>
    <name evidence="1" type="ORF">FRUB_05741</name>
</gene>